<organism evidence="1 2">
    <name type="scientific">Hymenobacter defluvii</name>
    <dbReference type="NCBI Taxonomy" id="2054411"/>
    <lineage>
        <taxon>Bacteria</taxon>
        <taxon>Pseudomonadati</taxon>
        <taxon>Bacteroidota</taxon>
        <taxon>Cytophagia</taxon>
        <taxon>Cytophagales</taxon>
        <taxon>Hymenobacteraceae</taxon>
        <taxon>Hymenobacter</taxon>
    </lineage>
</organism>
<evidence type="ECO:0008006" key="3">
    <source>
        <dbReference type="Google" id="ProtNLM"/>
    </source>
</evidence>
<gene>
    <name evidence="1" type="ORF">J4D97_21070</name>
</gene>
<sequence>MKINLFYSWQVTTLEKYNKDFIHTCLLEATGQLKETPEFSGIDFTIIDSVREEPGSPPVSGTIADRLIPTCDIFIADFSVGNFLAPEIREQVEKLTGKKHKPFLNNNVLWENGIAYRSLGPERIICLLNKTYGSPTIEPENLPFDVRHLRFPIEYEYSADNEEQLAAIQAALVAELFRTIRLTTLYALQHRKSLYAPLVGWQQWEEQIDPTVGFYRNEAIDLLDQQLKQAIQAGASSIRLLGLSGLGKTRILLELFRPALPSSEPTVTFSSRVLYLDCNHQPESVHAELRDKLVTGGEERIVVLDNCPAEIHRAWLPVVHKARNQLFLITIDSNPEEFHKSRIDGVEYLMLSKFDLSTVVDELLAAETTLVGPENVPKIKEFAQGIPLMAVLIVNGLKSGEQFVGKLNDKALLDKLLGVKGQDVRWRVILRTYALFSYLGVEGELRSQVEFVATNEAITALDGKPAVLLREFDEVRVHYLKREIFEQRGRLVGLRPFPLALYLAQEWLEVCPSAQLAQVLDELGRRPEPDGRQLTAALAEQMRHLGYDDRALVIVEKLVGPGGPFDNAKVLNTEPGSRLFRSFVEVNPIAVADNLWRQLAAVPKAELLALDKGRRNLVWVLEKLCFDRRTFAIGSRLLYTFAIAENETWANNATGQLLQLFGILLAGTEANLTERWQVIEWGLARQQEEYDALALRAMRAGLAFGHFSRFNGAETQGGKTLVDYEPEEVEITQYWTRIIEQLQDFAIHKPAYAEQASRILLDSLRGICRAGRAHLLLPTLELLAGQRHFDWPEALRALQQTRRFEQATLPAADLASLDRLLHQLDKSHASFLNSYLGLQTAIYLSEEENPGARHREQIIRLANEFINQGLDWAGNLPALYQQPQPYSYYFGQRLYQLTRTDETLVEKFVALSLASLRGEEPARRDRALLAGFLAEAPHPFRSAFYQRLLNDAELRCQLFYFVATDAAGKQYLPLLHQLVTAGSCSVGEFAALKYSDWLEQLPASQLTELAEQLFVYEKEGYALVLDVYFSLAYRHEELRPALLPVLETSVCGLGIAPVIAGRHEAYQGMLAISWLLQDGIRHKFAQAVNRAFIAAISLENSYHLDNNVQRIYELLLQKHFTAVWPELGAALLGQQEEYIKFYGLKHILGSGIGRTSRSVGVLMAGDMKAIFAWCRANQPLAPARLAELVPVFADQEYSGPSYSHPAEPEIETEAKQPRLKDWHPAARRLLDEFGELPGVLSGLSINLGNYSWTGSLVPLLKARHRLFHALLDHPLQAVAAWARLNVQQLAVEIAGEQTRDDEPYY</sequence>
<dbReference type="RefSeq" id="WP_208309299.1">
    <property type="nucleotide sequence ID" value="NZ_JAGETX010000025.1"/>
</dbReference>
<reference evidence="1 2" key="1">
    <citation type="submission" date="2021-03" db="EMBL/GenBank/DDBJ databases">
        <authorList>
            <person name="Kim M.K."/>
        </authorList>
    </citation>
    <scope>NUCLEOTIDE SEQUENCE [LARGE SCALE GENOMIC DNA]</scope>
    <source>
        <strain evidence="1 2">BT507</strain>
    </source>
</reference>
<evidence type="ECO:0000313" key="1">
    <source>
        <dbReference type="EMBL" id="MBO3273155.1"/>
    </source>
</evidence>
<name>A0ABS3THL2_9BACT</name>
<evidence type="ECO:0000313" key="2">
    <source>
        <dbReference type="Proteomes" id="UP000670527"/>
    </source>
</evidence>
<accession>A0ABS3THL2</accession>
<dbReference type="Proteomes" id="UP000670527">
    <property type="component" value="Unassembled WGS sequence"/>
</dbReference>
<protein>
    <recommendedName>
        <fullName evidence="3">ATP-binding protein</fullName>
    </recommendedName>
</protein>
<dbReference type="EMBL" id="JAGETX010000025">
    <property type="protein sequence ID" value="MBO3273155.1"/>
    <property type="molecule type" value="Genomic_DNA"/>
</dbReference>
<comment type="caution">
    <text evidence="1">The sequence shown here is derived from an EMBL/GenBank/DDBJ whole genome shotgun (WGS) entry which is preliminary data.</text>
</comment>
<proteinExistence type="predicted"/>
<keyword evidence="2" id="KW-1185">Reference proteome</keyword>